<dbReference type="Gene3D" id="3.90.550.10">
    <property type="entry name" value="Spore Coat Polysaccharide Biosynthesis Protein SpsA, Chain A"/>
    <property type="match status" value="1"/>
</dbReference>
<evidence type="ECO:0000313" key="2">
    <source>
        <dbReference type="EMBL" id="MBB3702204.1"/>
    </source>
</evidence>
<sequence length="261" mass="30478">MARQPLKITVITVTYNAGALVDRTFNSVEEQDYPYVEHLVIDGNSTDDTLEKFHHYMERNSNAAVRHELNCLSENDYGIYDAMNKGLALATGRYIVFLNAGDKFHAKDTLSCIARAIQDEQKQPAVVYGDTHIVDSFGNLLHRRRLTPPENLSWKDFNNGMLVCHQSFYARADLAKELRYNLKYRFSADFDWTIRIMREAERRKLTLLNSHLILTDYLSEGMTTRNRRRSLFERFRIMTRYYGLGTTVAKHLWFVIRALIH</sequence>
<name>A0A7W5YDF0_9BACT</name>
<dbReference type="Pfam" id="PF00535">
    <property type="entry name" value="Glycos_transf_2"/>
    <property type="match status" value="1"/>
</dbReference>
<dbReference type="PANTHER" id="PTHR22916:SF3">
    <property type="entry name" value="UDP-GLCNAC:BETAGAL BETA-1,3-N-ACETYLGLUCOSAMINYLTRANSFERASE-LIKE PROTEIN 1"/>
    <property type="match status" value="1"/>
</dbReference>
<dbReference type="PANTHER" id="PTHR22916">
    <property type="entry name" value="GLYCOSYLTRANSFERASE"/>
    <property type="match status" value="1"/>
</dbReference>
<gene>
    <name evidence="2" type="ORF">FHS60_000657</name>
</gene>
<dbReference type="AlphaFoldDB" id="A0A7W5YDF0"/>
<dbReference type="Proteomes" id="UP000541425">
    <property type="component" value="Unassembled WGS sequence"/>
</dbReference>
<dbReference type="CDD" id="cd06433">
    <property type="entry name" value="GT_2_WfgS_like"/>
    <property type="match status" value="1"/>
</dbReference>
<keyword evidence="2" id="KW-0808">Transferase</keyword>
<organism evidence="2 3">
    <name type="scientific">Alloprevotella rava</name>
    <dbReference type="NCBI Taxonomy" id="671218"/>
    <lineage>
        <taxon>Bacteria</taxon>
        <taxon>Pseudomonadati</taxon>
        <taxon>Bacteroidota</taxon>
        <taxon>Bacteroidia</taxon>
        <taxon>Bacteroidales</taxon>
        <taxon>Prevotellaceae</taxon>
        <taxon>Alloprevotella</taxon>
    </lineage>
</organism>
<dbReference type="InterPro" id="IPR001173">
    <property type="entry name" value="Glyco_trans_2-like"/>
</dbReference>
<dbReference type="EMBL" id="JACICA010000002">
    <property type="protein sequence ID" value="MBB3702204.1"/>
    <property type="molecule type" value="Genomic_DNA"/>
</dbReference>
<evidence type="ECO:0000259" key="1">
    <source>
        <dbReference type="Pfam" id="PF00535"/>
    </source>
</evidence>
<dbReference type="SUPFAM" id="SSF53448">
    <property type="entry name" value="Nucleotide-diphospho-sugar transferases"/>
    <property type="match status" value="1"/>
</dbReference>
<dbReference type="InterPro" id="IPR029044">
    <property type="entry name" value="Nucleotide-diphossugar_trans"/>
</dbReference>
<accession>A0A7W5YDF0</accession>
<reference evidence="2 3" key="1">
    <citation type="submission" date="2020-08" db="EMBL/GenBank/DDBJ databases">
        <title>Genomic Encyclopedia of Type Strains, Phase IV (KMG-IV): sequencing the most valuable type-strain genomes for metagenomic binning, comparative biology and taxonomic classification.</title>
        <authorList>
            <person name="Goeker M."/>
        </authorList>
    </citation>
    <scope>NUCLEOTIDE SEQUENCE [LARGE SCALE GENOMIC DNA]</scope>
    <source>
        <strain evidence="2 3">DSM 22548</strain>
    </source>
</reference>
<evidence type="ECO:0000313" key="3">
    <source>
        <dbReference type="Proteomes" id="UP000541425"/>
    </source>
</evidence>
<proteinExistence type="predicted"/>
<feature type="domain" description="Glycosyltransferase 2-like" evidence="1">
    <location>
        <begin position="9"/>
        <end position="174"/>
    </location>
</feature>
<dbReference type="RefSeq" id="WP_183694821.1">
    <property type="nucleotide sequence ID" value="NZ_JACICA010000002.1"/>
</dbReference>
<dbReference type="GO" id="GO:0016758">
    <property type="term" value="F:hexosyltransferase activity"/>
    <property type="evidence" value="ECO:0007669"/>
    <property type="project" value="UniProtKB-ARBA"/>
</dbReference>
<protein>
    <submittedName>
        <fullName evidence="2">Glycosyltransferase involved in cell wall biosynthesis</fullName>
    </submittedName>
</protein>
<comment type="caution">
    <text evidence="2">The sequence shown here is derived from an EMBL/GenBank/DDBJ whole genome shotgun (WGS) entry which is preliminary data.</text>
</comment>